<dbReference type="GO" id="GO:0005886">
    <property type="term" value="C:plasma membrane"/>
    <property type="evidence" value="ECO:0007669"/>
    <property type="project" value="UniProtKB-SubCell"/>
</dbReference>
<evidence type="ECO:0000256" key="3">
    <source>
        <dbReference type="ARBA" id="ARBA00022458"/>
    </source>
</evidence>
<evidence type="ECO:0000313" key="16">
    <source>
        <dbReference type="Proteomes" id="UP000192085"/>
    </source>
</evidence>
<evidence type="ECO:0000256" key="4">
    <source>
        <dbReference type="ARBA" id="ARBA00022475"/>
    </source>
</evidence>
<keyword evidence="3" id="KW-0536">Nodulation</keyword>
<sequence length="407" mass="44048">MKNRVVITGIGPVTQLGIGKTEFIKNLLSGKRNFSQKIPEETKKKYPVNVDYYVPAVKLTSEQTDRKIKLFSNINSQVVALASKLAIEDSGITIPEDNEIPAILGLGVGDLSSGFKNYEKFITEGKMDRFGAPKVMANAPASWISITNQLHGECYVINAACASSTNAIGEAYLKIADGHADTVVCGGTEWLQDDKFSIIKLLEGLKVFDSSPDGLPRPFQETRSGLLLNEGTACCLVLENYETAKKRGAEIYAVVTGFAASMDAYSIVAIEESGAVIEKMLRKLTSGKRIDYYNAHGTGTILNDKVESEVFKRIFGEDVKNQPMINSTKGLLGHTFGASGAIEAMVCAIAIKYGIVHPNLIDHPIENLNLVSEVKTNQEVNTAISASFGFGGHNAALLFEKVEGKNE</sequence>
<keyword evidence="5" id="KW-0997">Cell inner membrane</keyword>
<dbReference type="Gene3D" id="3.40.47.10">
    <property type="match status" value="1"/>
</dbReference>
<organism evidence="15 16">
    <name type="scientific">Lactococcus lactis subsp. lactis</name>
    <name type="common">Streptococcus lactis</name>
    <dbReference type="NCBI Taxonomy" id="1360"/>
    <lineage>
        <taxon>Bacteria</taxon>
        <taxon>Bacillati</taxon>
        <taxon>Bacillota</taxon>
        <taxon>Bacilli</taxon>
        <taxon>Lactobacillales</taxon>
        <taxon>Streptococcaceae</taxon>
        <taxon>Lactococcus</taxon>
    </lineage>
</organism>
<evidence type="ECO:0000259" key="14">
    <source>
        <dbReference type="PROSITE" id="PS52004"/>
    </source>
</evidence>
<dbReference type="InterPro" id="IPR020841">
    <property type="entry name" value="PKS_Beta-ketoAc_synthase_dom"/>
</dbReference>
<feature type="domain" description="Ketosynthase family 3 (KS3)" evidence="14">
    <location>
        <begin position="2"/>
        <end position="401"/>
    </location>
</feature>
<evidence type="ECO:0000256" key="13">
    <source>
        <dbReference type="RuleBase" id="RU003694"/>
    </source>
</evidence>
<evidence type="ECO:0000256" key="9">
    <source>
        <dbReference type="ARBA" id="ARBA00023136"/>
    </source>
</evidence>
<keyword evidence="6 13" id="KW-0808">Transferase</keyword>
<dbReference type="SUPFAM" id="SSF53901">
    <property type="entry name" value="Thiolase-like"/>
    <property type="match status" value="2"/>
</dbReference>
<dbReference type="InterPro" id="IPR016039">
    <property type="entry name" value="Thiolase-like"/>
</dbReference>
<keyword evidence="9" id="KW-0472">Membrane</keyword>
<reference evidence="15 16" key="1">
    <citation type="journal article" date="2017" name="BMC Genomics">
        <title>Comparative and functional genomics of the Lactococcus lactis taxon; insights into evolution and niche adaptation.</title>
        <authorList>
            <person name="Kelleher P."/>
            <person name="Bottacini F."/>
            <person name="Mahony J."/>
            <person name="Kilcawley K.N."/>
            <person name="van Sinderen D."/>
        </authorList>
    </citation>
    <scope>NUCLEOTIDE SEQUENCE [LARGE SCALE GENOMIC DNA]</scope>
    <source>
        <strain evidence="15 16">275</strain>
    </source>
</reference>
<dbReference type="SMART" id="SM00825">
    <property type="entry name" value="PKS_KS"/>
    <property type="match status" value="1"/>
</dbReference>
<evidence type="ECO:0000256" key="11">
    <source>
        <dbReference type="ARBA" id="ARBA00039445"/>
    </source>
</evidence>
<dbReference type="PANTHER" id="PTHR11712:SF352">
    <property type="entry name" value="3-OXOACYL-[ACYL-CARRIER-PROTEIN] SYNTHASE"/>
    <property type="match status" value="1"/>
</dbReference>
<dbReference type="CDD" id="cd00834">
    <property type="entry name" value="KAS_I_II"/>
    <property type="match status" value="1"/>
</dbReference>
<dbReference type="InterPro" id="IPR014031">
    <property type="entry name" value="Ketoacyl_synth_C"/>
</dbReference>
<evidence type="ECO:0000313" key="15">
    <source>
        <dbReference type="EMBL" id="ARD98460.1"/>
    </source>
</evidence>
<protein>
    <recommendedName>
        <fullName evidence="11">Nodulation protein E</fullName>
    </recommendedName>
    <alternativeName>
        <fullName evidence="12">Host-specificity of nodulation protein B</fullName>
    </alternativeName>
</protein>
<evidence type="ECO:0000256" key="6">
    <source>
        <dbReference type="ARBA" id="ARBA00022679"/>
    </source>
</evidence>
<comment type="subcellular location">
    <subcellularLocation>
        <location evidence="1">Cell inner membrane</location>
    </subcellularLocation>
</comment>
<evidence type="ECO:0000256" key="12">
    <source>
        <dbReference type="ARBA" id="ARBA00041756"/>
    </source>
</evidence>
<proteinExistence type="inferred from homology"/>
<dbReference type="AlphaFoldDB" id="A0A1V0NEW6"/>
<dbReference type="Pfam" id="PF02801">
    <property type="entry name" value="Ketoacyl-synt_C"/>
    <property type="match status" value="1"/>
</dbReference>
<name>A0A1V0NEW6_LACLL</name>
<keyword evidence="4" id="KW-1003">Cell membrane</keyword>
<dbReference type="GO" id="GO:0006633">
    <property type="term" value="P:fatty acid biosynthetic process"/>
    <property type="evidence" value="ECO:0007669"/>
    <property type="project" value="InterPro"/>
</dbReference>
<accession>A0A1V0NEW6</accession>
<dbReference type="Pfam" id="PF00109">
    <property type="entry name" value="ketoacyl-synt"/>
    <property type="match status" value="1"/>
</dbReference>
<evidence type="ECO:0000256" key="7">
    <source>
        <dbReference type="ARBA" id="ARBA00022692"/>
    </source>
</evidence>
<comment type="function">
    <text evidence="10">Proposed to synthesize NOD factor fatty acyl chain. Involved in the synthesis of a highly unsaturated fatty acid moiety, which forms part of a lipo-oligosaccharide that is responsible for host specificity.</text>
</comment>
<keyword evidence="7" id="KW-0812">Transmembrane</keyword>
<comment type="similarity">
    <text evidence="2 13">Belongs to the thiolase-like superfamily. Beta-ketoacyl-ACP synthases family.</text>
</comment>
<dbReference type="InterPro" id="IPR000794">
    <property type="entry name" value="Beta-ketoacyl_synthase"/>
</dbReference>
<gene>
    <name evidence="15" type="ORF">LL275_0828</name>
</gene>
<evidence type="ECO:0000256" key="2">
    <source>
        <dbReference type="ARBA" id="ARBA00008467"/>
    </source>
</evidence>
<keyword evidence="8" id="KW-1133">Transmembrane helix</keyword>
<dbReference type="GO" id="GO:0004315">
    <property type="term" value="F:3-oxoacyl-[acyl-carrier-protein] synthase activity"/>
    <property type="evidence" value="ECO:0007669"/>
    <property type="project" value="InterPro"/>
</dbReference>
<evidence type="ECO:0000256" key="10">
    <source>
        <dbReference type="ARBA" id="ARBA00037576"/>
    </source>
</evidence>
<evidence type="ECO:0000256" key="5">
    <source>
        <dbReference type="ARBA" id="ARBA00022519"/>
    </source>
</evidence>
<dbReference type="InterPro" id="IPR018201">
    <property type="entry name" value="Ketoacyl_synth_AS"/>
</dbReference>
<dbReference type="PANTHER" id="PTHR11712">
    <property type="entry name" value="POLYKETIDE SYNTHASE-RELATED"/>
    <property type="match status" value="1"/>
</dbReference>
<evidence type="ECO:0000256" key="8">
    <source>
        <dbReference type="ARBA" id="ARBA00022989"/>
    </source>
</evidence>
<dbReference type="RefSeq" id="WP_023164095.1">
    <property type="nucleotide sequence ID" value="NZ_CP015897.1"/>
</dbReference>
<dbReference type="PROSITE" id="PS52004">
    <property type="entry name" value="KS3_2"/>
    <property type="match status" value="1"/>
</dbReference>
<dbReference type="Proteomes" id="UP000192085">
    <property type="component" value="Chromosome"/>
</dbReference>
<evidence type="ECO:0000256" key="1">
    <source>
        <dbReference type="ARBA" id="ARBA00004533"/>
    </source>
</evidence>
<dbReference type="PROSITE" id="PS00606">
    <property type="entry name" value="KS3_1"/>
    <property type="match status" value="1"/>
</dbReference>
<dbReference type="EMBL" id="CP015897">
    <property type="protein sequence ID" value="ARD98460.1"/>
    <property type="molecule type" value="Genomic_DNA"/>
</dbReference>
<dbReference type="InterPro" id="IPR014030">
    <property type="entry name" value="Ketoacyl_synth_N"/>
</dbReference>